<name>A0AAV6YGI9_ENGPU</name>
<dbReference type="Pfam" id="PF00568">
    <property type="entry name" value="WH1"/>
    <property type="match status" value="1"/>
</dbReference>
<reference evidence="2" key="1">
    <citation type="thesis" date="2020" institute="ProQuest LLC" country="789 East Eisenhower Parkway, Ann Arbor, MI, USA">
        <title>Comparative Genomics and Chromosome Evolution.</title>
        <authorList>
            <person name="Mudd A.B."/>
        </authorList>
    </citation>
    <scope>NUCLEOTIDE SEQUENCE</scope>
    <source>
        <strain evidence="2">237g6f4</strain>
        <tissue evidence="2">Blood</tissue>
    </source>
</reference>
<accession>A0AAV6YGI9</accession>
<evidence type="ECO:0000313" key="3">
    <source>
        <dbReference type="Proteomes" id="UP000824782"/>
    </source>
</evidence>
<dbReference type="GO" id="GO:0030838">
    <property type="term" value="P:positive regulation of actin filament polymerization"/>
    <property type="evidence" value="ECO:0007669"/>
    <property type="project" value="TreeGrafter"/>
</dbReference>
<keyword evidence="3" id="KW-1185">Reference proteome</keyword>
<organism evidence="2 3">
    <name type="scientific">Engystomops pustulosus</name>
    <name type="common">Tungara frog</name>
    <name type="synonym">Physalaemus pustulosus</name>
    <dbReference type="NCBI Taxonomy" id="76066"/>
    <lineage>
        <taxon>Eukaryota</taxon>
        <taxon>Metazoa</taxon>
        <taxon>Chordata</taxon>
        <taxon>Craniata</taxon>
        <taxon>Vertebrata</taxon>
        <taxon>Euteleostomi</taxon>
        <taxon>Amphibia</taxon>
        <taxon>Batrachia</taxon>
        <taxon>Anura</taxon>
        <taxon>Neobatrachia</taxon>
        <taxon>Hyloidea</taxon>
        <taxon>Leptodactylidae</taxon>
        <taxon>Leiuperinae</taxon>
        <taxon>Engystomops</taxon>
    </lineage>
</organism>
<dbReference type="Gene3D" id="2.30.29.30">
    <property type="entry name" value="Pleckstrin-homology domain (PH domain)/Phosphotyrosine-binding domain (PTB)"/>
    <property type="match status" value="1"/>
</dbReference>
<dbReference type="GO" id="GO:0005522">
    <property type="term" value="F:profilin binding"/>
    <property type="evidence" value="ECO:0007669"/>
    <property type="project" value="TreeGrafter"/>
</dbReference>
<protein>
    <recommendedName>
        <fullName evidence="1">WH1 domain-containing protein</fullName>
    </recommendedName>
</protein>
<evidence type="ECO:0000313" key="2">
    <source>
        <dbReference type="EMBL" id="KAG8536212.1"/>
    </source>
</evidence>
<sequence length="70" mass="7529">MSSLETPVITARATVMVYEDASKKWINAGTGPTGHSRVQLYYSPGTQSYRVVGRKMADQQVGAVCAGGRH</sequence>
<gene>
    <name evidence="2" type="ORF">GDO81_026890</name>
</gene>
<dbReference type="InterPro" id="IPR011993">
    <property type="entry name" value="PH-like_dom_sf"/>
</dbReference>
<dbReference type="EMBL" id="WNYA01048297">
    <property type="protein sequence ID" value="KAG8536212.1"/>
    <property type="molecule type" value="Genomic_DNA"/>
</dbReference>
<dbReference type="AlphaFoldDB" id="A0AAV6YGI9"/>
<dbReference type="Proteomes" id="UP000824782">
    <property type="component" value="Unassembled WGS sequence"/>
</dbReference>
<dbReference type="GO" id="GO:0030036">
    <property type="term" value="P:actin cytoskeleton organization"/>
    <property type="evidence" value="ECO:0007669"/>
    <property type="project" value="TreeGrafter"/>
</dbReference>
<dbReference type="GO" id="GO:0007411">
    <property type="term" value="P:axon guidance"/>
    <property type="evidence" value="ECO:0007669"/>
    <property type="project" value="TreeGrafter"/>
</dbReference>
<evidence type="ECO:0000259" key="1">
    <source>
        <dbReference type="Pfam" id="PF00568"/>
    </source>
</evidence>
<dbReference type="InterPro" id="IPR000697">
    <property type="entry name" value="WH1/EVH1_dom"/>
</dbReference>
<dbReference type="PANTHER" id="PTHR11202:SF12">
    <property type="entry name" value="VASODILATOR-STIMULATED PHOSPHOPROTEIN"/>
    <property type="match status" value="1"/>
</dbReference>
<dbReference type="SUPFAM" id="SSF50729">
    <property type="entry name" value="PH domain-like"/>
    <property type="match status" value="1"/>
</dbReference>
<dbReference type="PANTHER" id="PTHR11202">
    <property type="entry name" value="SPROUTY-RELATED, EVH1 DOMAIN-CONTAINING PROTEIN FAMILY MEMBER"/>
    <property type="match status" value="1"/>
</dbReference>
<dbReference type="GO" id="GO:0001843">
    <property type="term" value="P:neural tube closure"/>
    <property type="evidence" value="ECO:0007669"/>
    <property type="project" value="TreeGrafter"/>
</dbReference>
<proteinExistence type="predicted"/>
<feature type="domain" description="WH1" evidence="1">
    <location>
        <begin position="6"/>
        <end position="61"/>
    </location>
</feature>
<dbReference type="GO" id="GO:0017124">
    <property type="term" value="F:SH3 domain binding"/>
    <property type="evidence" value="ECO:0007669"/>
    <property type="project" value="TreeGrafter"/>
</dbReference>
<comment type="caution">
    <text evidence="2">The sequence shown here is derived from an EMBL/GenBank/DDBJ whole genome shotgun (WGS) entry which is preliminary data.</text>
</comment>